<dbReference type="InterPro" id="IPR001647">
    <property type="entry name" value="HTH_TetR"/>
</dbReference>
<dbReference type="InterPro" id="IPR041479">
    <property type="entry name" value="TetR_CgmR_C"/>
</dbReference>
<keyword evidence="1" id="KW-0805">Transcription regulation</keyword>
<dbReference type="PRINTS" id="PR00455">
    <property type="entry name" value="HTHTETR"/>
</dbReference>
<sequence>MNKKQELLQHAATIIQEEGMQKLTMDYLAKKANITKGGVLYHFNTKDTLIQKMNEMTIADFEQRIEHHISKLSGNYVFTRAYVLTTLDYLRQSSNAQLTAVLISSQEDKNSLRLWQKVVQQWSARFAQDQGDPDEILKLRLMSDGLWFTIMYEEADTTQMAHMERIIFDMLNSLAQEE</sequence>
<dbReference type="AlphaFoldDB" id="A0A1W5QDT9"/>
<proteinExistence type="predicted"/>
<dbReference type="PANTHER" id="PTHR47506">
    <property type="entry name" value="TRANSCRIPTIONAL REGULATORY PROTEIN"/>
    <property type="match status" value="1"/>
</dbReference>
<name>A0A1W5QDT9_9STAP</name>
<dbReference type="PANTHER" id="PTHR47506:SF6">
    <property type="entry name" value="HTH-TYPE TRANSCRIPTIONAL REPRESSOR NEMR"/>
    <property type="match status" value="1"/>
</dbReference>
<evidence type="ECO:0000256" key="2">
    <source>
        <dbReference type="ARBA" id="ARBA00023125"/>
    </source>
</evidence>
<dbReference type="Gene3D" id="1.10.357.10">
    <property type="entry name" value="Tetracycline Repressor, domain 2"/>
    <property type="match status" value="1"/>
</dbReference>
<dbReference type="SUPFAM" id="SSF46689">
    <property type="entry name" value="Homeodomain-like"/>
    <property type="match status" value="1"/>
</dbReference>
<feature type="DNA-binding region" description="H-T-H motif" evidence="4">
    <location>
        <begin position="24"/>
        <end position="43"/>
    </location>
</feature>
<reference evidence="6" key="1">
    <citation type="journal article" date="2017" name="MSphere">
        <title>Novel beta-lactamase blaARL in Staphylococcus arlettae.</title>
        <authorList>
            <person name="Andreis S.N."/>
            <person name="Perreten V."/>
            <person name="Schwendener S."/>
        </authorList>
    </citation>
    <scope>NUCLEOTIDE SEQUENCE</scope>
    <source>
        <strain evidence="6">SAN1670</strain>
    </source>
</reference>
<feature type="domain" description="HTH tetR-type" evidence="5">
    <location>
        <begin position="1"/>
        <end position="61"/>
    </location>
</feature>
<evidence type="ECO:0000313" key="6">
    <source>
        <dbReference type="EMBL" id="APY23766.1"/>
    </source>
</evidence>
<dbReference type="Pfam" id="PF17937">
    <property type="entry name" value="TetR_C_28"/>
    <property type="match status" value="1"/>
</dbReference>
<dbReference type="EMBL" id="KY363215">
    <property type="protein sequence ID" value="APY23766.1"/>
    <property type="molecule type" value="Genomic_DNA"/>
</dbReference>
<dbReference type="PROSITE" id="PS50977">
    <property type="entry name" value="HTH_TETR_2"/>
    <property type="match status" value="1"/>
</dbReference>
<dbReference type="Pfam" id="PF00440">
    <property type="entry name" value="TetR_N"/>
    <property type="match status" value="1"/>
</dbReference>
<accession>A0A1W5QDT9</accession>
<dbReference type="InterPro" id="IPR009057">
    <property type="entry name" value="Homeodomain-like_sf"/>
</dbReference>
<evidence type="ECO:0000256" key="1">
    <source>
        <dbReference type="ARBA" id="ARBA00023015"/>
    </source>
</evidence>
<dbReference type="RefSeq" id="WP_107376824.1">
    <property type="nucleotide sequence ID" value="NZ_JBOILW010000005.1"/>
</dbReference>
<dbReference type="GO" id="GO:0003677">
    <property type="term" value="F:DNA binding"/>
    <property type="evidence" value="ECO:0007669"/>
    <property type="project" value="UniProtKB-UniRule"/>
</dbReference>
<evidence type="ECO:0000259" key="5">
    <source>
        <dbReference type="PROSITE" id="PS50977"/>
    </source>
</evidence>
<protein>
    <submittedName>
        <fullName evidence="6">TetR family transcriptional regulator</fullName>
    </submittedName>
</protein>
<evidence type="ECO:0000256" key="4">
    <source>
        <dbReference type="PROSITE-ProRule" id="PRU00335"/>
    </source>
</evidence>
<organism evidence="6">
    <name type="scientific">Staphylococcus arlettae</name>
    <dbReference type="NCBI Taxonomy" id="29378"/>
    <lineage>
        <taxon>Bacteria</taxon>
        <taxon>Bacillati</taxon>
        <taxon>Bacillota</taxon>
        <taxon>Bacilli</taxon>
        <taxon>Bacillales</taxon>
        <taxon>Staphylococcaceae</taxon>
        <taxon>Staphylococcus</taxon>
    </lineage>
</organism>
<keyword evidence="2 4" id="KW-0238">DNA-binding</keyword>
<evidence type="ECO:0000256" key="3">
    <source>
        <dbReference type="ARBA" id="ARBA00023163"/>
    </source>
</evidence>
<keyword evidence="3" id="KW-0804">Transcription</keyword>